<gene>
    <name evidence="5" type="primary">ble</name>
    <name evidence="5" type="ORF">RUM8411_00277</name>
</gene>
<dbReference type="Pfam" id="PF00903">
    <property type="entry name" value="Glyoxalase"/>
    <property type="match status" value="1"/>
</dbReference>
<proteinExistence type="inferred from homology"/>
<evidence type="ECO:0000313" key="6">
    <source>
        <dbReference type="Proteomes" id="UP000193778"/>
    </source>
</evidence>
<dbReference type="EMBL" id="FWFP01000001">
    <property type="protein sequence ID" value="SLN13032.1"/>
    <property type="molecule type" value="Genomic_DNA"/>
</dbReference>
<dbReference type="AlphaFoldDB" id="A0A1X6Y7W7"/>
<dbReference type="SUPFAM" id="SSF54593">
    <property type="entry name" value="Glyoxalase/Bleomycin resistance protein/Dihydroxybiphenyl dioxygenase"/>
    <property type="match status" value="1"/>
</dbReference>
<comment type="similarity">
    <text evidence="1">Belongs to the bleomycin resistance protein family.</text>
</comment>
<dbReference type="CDD" id="cd08349">
    <property type="entry name" value="BLMA_like"/>
    <property type="match status" value="1"/>
</dbReference>
<dbReference type="RefSeq" id="WP_085820837.1">
    <property type="nucleotide sequence ID" value="NZ_FWFP01000001.1"/>
</dbReference>
<dbReference type="InterPro" id="IPR029068">
    <property type="entry name" value="Glyas_Bleomycin-R_OHBP_Dase"/>
</dbReference>
<evidence type="ECO:0000256" key="2">
    <source>
        <dbReference type="ARBA" id="ARBA00021572"/>
    </source>
</evidence>
<sequence>MPRILQLTPFVLCSSLQKQIEFYCDRLGFSCGFTQDNYAFLSKGPAAIRLLECPPRDDGRPLGDDQSFYIDVEGLDDLYETLRPGLADLPEGRVRPPFDQPYQQREFHLIDEDGALVFFGEGISPRG</sequence>
<keyword evidence="3" id="KW-0046">Antibiotic resistance</keyword>
<dbReference type="InterPro" id="IPR000335">
    <property type="entry name" value="Bleomycin-R"/>
</dbReference>
<keyword evidence="6" id="KW-1185">Reference proteome</keyword>
<accession>A0A1X6Y7W7</accession>
<dbReference type="PROSITE" id="PS51819">
    <property type="entry name" value="VOC"/>
    <property type="match status" value="1"/>
</dbReference>
<organism evidence="5 6">
    <name type="scientific">Ruegeria meonggei</name>
    <dbReference type="NCBI Taxonomy" id="1446476"/>
    <lineage>
        <taxon>Bacteria</taxon>
        <taxon>Pseudomonadati</taxon>
        <taxon>Pseudomonadota</taxon>
        <taxon>Alphaproteobacteria</taxon>
        <taxon>Rhodobacterales</taxon>
        <taxon>Roseobacteraceae</taxon>
        <taxon>Ruegeria</taxon>
    </lineage>
</organism>
<evidence type="ECO:0000256" key="1">
    <source>
        <dbReference type="ARBA" id="ARBA00011051"/>
    </source>
</evidence>
<evidence type="ECO:0000313" key="5">
    <source>
        <dbReference type="EMBL" id="SLN13032.1"/>
    </source>
</evidence>
<dbReference type="Gene3D" id="3.10.180.10">
    <property type="entry name" value="2,3-Dihydroxybiphenyl 1,2-Dioxygenase, domain 1"/>
    <property type="match status" value="1"/>
</dbReference>
<name>A0A1X6Y7W7_9RHOB</name>
<dbReference type="Proteomes" id="UP000193778">
    <property type="component" value="Unassembled WGS sequence"/>
</dbReference>
<evidence type="ECO:0000256" key="3">
    <source>
        <dbReference type="ARBA" id="ARBA00023251"/>
    </source>
</evidence>
<feature type="domain" description="VOC" evidence="4">
    <location>
        <begin position="3"/>
        <end position="122"/>
    </location>
</feature>
<dbReference type="GO" id="GO:0046677">
    <property type="term" value="P:response to antibiotic"/>
    <property type="evidence" value="ECO:0007669"/>
    <property type="project" value="UniProtKB-KW"/>
</dbReference>
<dbReference type="OrthoDB" id="9791602at2"/>
<evidence type="ECO:0000259" key="4">
    <source>
        <dbReference type="PROSITE" id="PS51819"/>
    </source>
</evidence>
<protein>
    <recommendedName>
        <fullName evidence="2">Bleomycin resistance protein</fullName>
    </recommendedName>
</protein>
<dbReference type="InterPro" id="IPR004360">
    <property type="entry name" value="Glyas_Fos-R_dOase_dom"/>
</dbReference>
<reference evidence="6" key="1">
    <citation type="submission" date="2017-03" db="EMBL/GenBank/DDBJ databases">
        <authorList>
            <person name="Rodrigo-Torres L."/>
            <person name="Arahal R.D."/>
            <person name="Lucena T."/>
        </authorList>
    </citation>
    <scope>NUCLEOTIDE SEQUENCE [LARGE SCALE GENOMIC DNA]</scope>
    <source>
        <strain evidence="6">CECT 8411</strain>
    </source>
</reference>
<dbReference type="InterPro" id="IPR037523">
    <property type="entry name" value="VOC_core"/>
</dbReference>